<reference evidence="2" key="1">
    <citation type="submission" date="2022-12" db="EMBL/GenBank/DDBJ databases">
        <title>Polyphasic identification of a Novel Hot-Spring Cyanobacterium Ocullathermofonsia sinensis gen nov. sp. nov. and Genomic Insights on its Adaptations to the Thermal Habitat.</title>
        <authorList>
            <person name="Daroch M."/>
            <person name="Tang J."/>
            <person name="Jiang Y."/>
        </authorList>
    </citation>
    <scope>NUCLEOTIDE SEQUENCE</scope>
    <source>
        <strain evidence="2">PKUAC-SCTA174</strain>
    </source>
</reference>
<gene>
    <name evidence="2" type="ORF">OXH18_16500</name>
</gene>
<dbReference type="KEGG" id="tsin:OXH18_16500"/>
<dbReference type="EMBL" id="CP113797">
    <property type="protein sequence ID" value="WAL58769.1"/>
    <property type="molecule type" value="Genomic_DNA"/>
</dbReference>
<proteinExistence type="predicted"/>
<dbReference type="AlphaFoldDB" id="A0A9E8ZB79"/>
<organism evidence="2 3">
    <name type="scientific">Thermocoleostomius sinensis A174</name>
    <dbReference type="NCBI Taxonomy" id="2016057"/>
    <lineage>
        <taxon>Bacteria</taxon>
        <taxon>Bacillati</taxon>
        <taxon>Cyanobacteriota</taxon>
        <taxon>Cyanophyceae</taxon>
        <taxon>Oculatellales</taxon>
        <taxon>Oculatellaceae</taxon>
        <taxon>Thermocoleostomius</taxon>
    </lineage>
</organism>
<evidence type="ECO:0000256" key="1">
    <source>
        <dbReference type="SAM" id="MobiDB-lite"/>
    </source>
</evidence>
<dbReference type="RefSeq" id="WP_268608200.1">
    <property type="nucleotide sequence ID" value="NZ_CP113797.1"/>
</dbReference>
<evidence type="ECO:0000313" key="3">
    <source>
        <dbReference type="Proteomes" id="UP001163152"/>
    </source>
</evidence>
<protein>
    <submittedName>
        <fullName evidence="2">Uncharacterized protein</fullName>
    </submittedName>
</protein>
<evidence type="ECO:0000313" key="2">
    <source>
        <dbReference type="EMBL" id="WAL58769.1"/>
    </source>
</evidence>
<feature type="region of interest" description="Disordered" evidence="1">
    <location>
        <begin position="26"/>
        <end position="46"/>
    </location>
</feature>
<keyword evidence="3" id="KW-1185">Reference proteome</keyword>
<sequence>MKTKQGILVHPSSRFADDVGYKGHAFQSERGPPMISGYKETDRGKESNHTLSITSLPENRLPLINVTGEAEVGKTVAVNTRTHAIDVADLNLWAILDSNQ</sequence>
<accession>A0A9E8ZB79</accession>
<dbReference type="Proteomes" id="UP001163152">
    <property type="component" value="Chromosome"/>
</dbReference>
<name>A0A9E8ZB79_9CYAN</name>